<proteinExistence type="inferred from homology"/>
<feature type="region of interest" description="Disordered" evidence="6">
    <location>
        <begin position="1"/>
        <end position="260"/>
    </location>
</feature>
<dbReference type="InterPro" id="IPR003783">
    <property type="entry name" value="Regulatory_RecX"/>
</dbReference>
<organism evidence="10 11">
    <name type="scientific">Spongiactinospora rosea</name>
    <dbReference type="NCBI Taxonomy" id="2248750"/>
    <lineage>
        <taxon>Bacteria</taxon>
        <taxon>Bacillati</taxon>
        <taxon>Actinomycetota</taxon>
        <taxon>Actinomycetes</taxon>
        <taxon>Streptosporangiales</taxon>
        <taxon>Streptosporangiaceae</taxon>
        <taxon>Spongiactinospora</taxon>
    </lineage>
</organism>
<dbReference type="GO" id="GO:0006282">
    <property type="term" value="P:regulation of DNA repair"/>
    <property type="evidence" value="ECO:0007669"/>
    <property type="project" value="UniProtKB-UniRule"/>
</dbReference>
<accession>A0A366LN75</accession>
<dbReference type="InterPro" id="IPR036388">
    <property type="entry name" value="WH-like_DNA-bd_sf"/>
</dbReference>
<feature type="domain" description="RecX third three-helical" evidence="8">
    <location>
        <begin position="356"/>
        <end position="403"/>
    </location>
</feature>
<dbReference type="Pfam" id="PF21981">
    <property type="entry name" value="RecX_HTH3"/>
    <property type="match status" value="1"/>
</dbReference>
<dbReference type="InterPro" id="IPR053924">
    <property type="entry name" value="RecX_HTH_2nd"/>
</dbReference>
<evidence type="ECO:0000256" key="5">
    <source>
        <dbReference type="HAMAP-Rule" id="MF_01114"/>
    </source>
</evidence>
<comment type="subcellular location">
    <subcellularLocation>
        <location evidence="1 5">Cytoplasm</location>
    </subcellularLocation>
</comment>
<keyword evidence="11" id="KW-1185">Reference proteome</keyword>
<evidence type="ECO:0000256" key="3">
    <source>
        <dbReference type="ARBA" id="ARBA00018111"/>
    </source>
</evidence>
<feature type="domain" description="RecX first three-helical" evidence="9">
    <location>
        <begin position="263"/>
        <end position="301"/>
    </location>
</feature>
<evidence type="ECO:0000256" key="6">
    <source>
        <dbReference type="SAM" id="MobiDB-lite"/>
    </source>
</evidence>
<reference evidence="10 11" key="1">
    <citation type="submission" date="2018-06" db="EMBL/GenBank/DDBJ databases">
        <title>Sphaerisporangium craniellae sp. nov., isolated from a marine sponge in the South China Sea.</title>
        <authorList>
            <person name="Li L."/>
        </authorList>
    </citation>
    <scope>NUCLEOTIDE SEQUENCE [LARGE SCALE GENOMIC DNA]</scope>
    <source>
        <strain evidence="10 11">LHW63015</strain>
    </source>
</reference>
<name>A0A366LN75_9ACTN</name>
<protein>
    <recommendedName>
        <fullName evidence="3 5">Regulatory protein RecX</fullName>
    </recommendedName>
</protein>
<feature type="domain" description="RecX second three-helical" evidence="7">
    <location>
        <begin position="309"/>
        <end position="349"/>
    </location>
</feature>
<evidence type="ECO:0000313" key="10">
    <source>
        <dbReference type="EMBL" id="RBQ14754.1"/>
    </source>
</evidence>
<feature type="compositionally biased region" description="Basic and acidic residues" evidence="6">
    <location>
        <begin position="87"/>
        <end position="100"/>
    </location>
</feature>
<evidence type="ECO:0000256" key="1">
    <source>
        <dbReference type="ARBA" id="ARBA00004496"/>
    </source>
</evidence>
<dbReference type="OrthoDB" id="5244465at2"/>
<dbReference type="Pfam" id="PF02631">
    <property type="entry name" value="RecX_HTH2"/>
    <property type="match status" value="1"/>
</dbReference>
<dbReference type="Gene3D" id="1.10.10.10">
    <property type="entry name" value="Winged helix-like DNA-binding domain superfamily/Winged helix DNA-binding domain"/>
    <property type="match status" value="1"/>
</dbReference>
<dbReference type="GO" id="GO:0005737">
    <property type="term" value="C:cytoplasm"/>
    <property type="evidence" value="ECO:0007669"/>
    <property type="project" value="UniProtKB-SubCell"/>
</dbReference>
<dbReference type="InterPro" id="IPR053926">
    <property type="entry name" value="RecX_HTH_1st"/>
</dbReference>
<feature type="compositionally biased region" description="Low complexity" evidence="6">
    <location>
        <begin position="64"/>
        <end position="79"/>
    </location>
</feature>
<feature type="compositionally biased region" description="Low complexity" evidence="6">
    <location>
        <begin position="114"/>
        <end position="130"/>
    </location>
</feature>
<feature type="compositionally biased region" description="Low complexity" evidence="6">
    <location>
        <begin position="183"/>
        <end position="193"/>
    </location>
</feature>
<keyword evidence="4 5" id="KW-0963">Cytoplasm</keyword>
<dbReference type="Pfam" id="PF21982">
    <property type="entry name" value="RecX_HTH1"/>
    <property type="match status" value="1"/>
</dbReference>
<comment type="similarity">
    <text evidence="2 5">Belongs to the RecX family.</text>
</comment>
<dbReference type="PANTHER" id="PTHR33602">
    <property type="entry name" value="REGULATORY PROTEIN RECX FAMILY PROTEIN"/>
    <property type="match status" value="1"/>
</dbReference>
<feature type="compositionally biased region" description="Basic residues" evidence="6">
    <location>
        <begin position="218"/>
        <end position="229"/>
    </location>
</feature>
<comment type="function">
    <text evidence="5">Modulates RecA activity.</text>
</comment>
<dbReference type="EMBL" id="QMEY01000029">
    <property type="protein sequence ID" value="RBQ14754.1"/>
    <property type="molecule type" value="Genomic_DNA"/>
</dbReference>
<dbReference type="PANTHER" id="PTHR33602:SF1">
    <property type="entry name" value="REGULATORY PROTEIN RECX FAMILY PROTEIN"/>
    <property type="match status" value="1"/>
</dbReference>
<dbReference type="Proteomes" id="UP000253303">
    <property type="component" value="Unassembled WGS sequence"/>
</dbReference>
<sequence length="422" mass="43478">MAGTGVAGAGVAARGQGRSDGGLTEPRPDRRGPVSRSSAGGGSEGFVAGFSSGRRAVDGPLDWSARPGPSPSAGASPGRDAPVGDESFERGESRAGRRSDGGSTEPWPDGRRPGAQASAGGDASGQWAAGGALGWDARPGFSSSADDFGSTPVDGEGVRRGWRQVSRSSAGADSEGPLDWNARPDLSPSADDPAPAPRRGKPADASPVGDEGAERGGSGKRRRGGRGAKSRSSARGGSGVDPEGPVPGSPASEGPDADPEAVARSICLRLLTMAPRTRAQLADALRRREVPQEAADAVLARFSEVGLIDDKAFADAWVTSRHAGRGLARRALAAELRRRGVDDDTVRDAVDRLDPEEEAETARRLVARKLPSTRGLPGPVRTRRLAGMLARKGYSPGLAFRIIREALEADGLDSADLPEDLD</sequence>
<evidence type="ECO:0000256" key="4">
    <source>
        <dbReference type="ARBA" id="ARBA00022490"/>
    </source>
</evidence>
<comment type="caution">
    <text evidence="10">The sequence shown here is derived from an EMBL/GenBank/DDBJ whole genome shotgun (WGS) entry which is preliminary data.</text>
</comment>
<evidence type="ECO:0000259" key="7">
    <source>
        <dbReference type="Pfam" id="PF02631"/>
    </source>
</evidence>
<evidence type="ECO:0000259" key="9">
    <source>
        <dbReference type="Pfam" id="PF21982"/>
    </source>
</evidence>
<dbReference type="InterPro" id="IPR053925">
    <property type="entry name" value="RecX_HTH_3rd"/>
</dbReference>
<gene>
    <name evidence="5" type="primary">recX</name>
    <name evidence="10" type="ORF">DP939_38950</name>
</gene>
<dbReference type="AlphaFoldDB" id="A0A366LN75"/>
<dbReference type="HAMAP" id="MF_01114">
    <property type="entry name" value="RecX"/>
    <property type="match status" value="1"/>
</dbReference>
<evidence type="ECO:0000256" key="2">
    <source>
        <dbReference type="ARBA" id="ARBA00009695"/>
    </source>
</evidence>
<evidence type="ECO:0000313" key="11">
    <source>
        <dbReference type="Proteomes" id="UP000253303"/>
    </source>
</evidence>
<evidence type="ECO:0000259" key="8">
    <source>
        <dbReference type="Pfam" id="PF21981"/>
    </source>
</evidence>